<dbReference type="InterPro" id="IPR036709">
    <property type="entry name" value="Autotransporte_beta_dom_sf"/>
</dbReference>
<accession>A0ABW5DLF1</accession>
<dbReference type="SUPFAM" id="SSF103515">
    <property type="entry name" value="Autotransporter"/>
    <property type="match status" value="1"/>
</dbReference>
<dbReference type="SUPFAM" id="SSF51126">
    <property type="entry name" value="Pectin lyase-like"/>
    <property type="match status" value="1"/>
</dbReference>
<proteinExistence type="predicted"/>
<dbReference type="InterPro" id="IPR011050">
    <property type="entry name" value="Pectin_lyase_fold/virulence"/>
</dbReference>
<protein>
    <submittedName>
        <fullName evidence="3">Autotransporter domain-containing protein</fullName>
    </submittedName>
</protein>
<dbReference type="NCBIfam" id="TIGR02601">
    <property type="entry name" value="autotrns_rpt"/>
    <property type="match status" value="1"/>
</dbReference>
<dbReference type="InterPro" id="IPR005546">
    <property type="entry name" value="Autotransporte_beta"/>
</dbReference>
<name>A0ABW5DLF1_9HYPH</name>
<comment type="caution">
    <text evidence="3">The sequence shown here is derived from an EMBL/GenBank/DDBJ whole genome shotgun (WGS) entry which is preliminary data.</text>
</comment>
<dbReference type="InterPro" id="IPR018114">
    <property type="entry name" value="TRYPSIN_HIS"/>
</dbReference>
<evidence type="ECO:0000313" key="3">
    <source>
        <dbReference type="EMBL" id="MFD2260774.1"/>
    </source>
</evidence>
<evidence type="ECO:0000259" key="2">
    <source>
        <dbReference type="PROSITE" id="PS51208"/>
    </source>
</evidence>
<gene>
    <name evidence="3" type="ORF">ACFSMZ_13535</name>
</gene>
<sequence>MRRRTTSAAFRKPAKAAWRVILIGALLWSVSRPALAIFISEDYYRLLGGQGTDQAGYVADILQVMRSLREASMAPQFMSVVRIPGCTGTWLGDSADGSVCYILTAAHCVERGEVGTYDGQVVLHRLSDGNWSAGVVASGGGTSYRPADVADLDDSFPPARDIAILTVPKVADLTLPDGTPVARPRLYIGTNVVGKPVTLLGYGTWGVAGVGPLVAPSPDAPEPRRSMGESIITEIFGGGALRAGYDAANGGASGKWARSGSGDSGSAWWQNQGGVWSIIAEMHGQNGVASSGASMSDHWQWIRSIFPDVLLYDYRDAPVTDFETHVFDNLLLQAAAAGSLGTGLVKVDPKGELWTVVDNALDMNELFNEGLVITRNGSTQKVSRLEGTGTLSLEDTSRLIVDMAQDGAYSGPIQGTGTLVKTGAGTFSLSGPGENFTGSADVQAGTLVVDSGFAHARVDVGHGATIAGNGVLGSLTVAGTHSPGTPGLPGTLSVSGDVTFMSGSLYDFQIDSTGAADRLVAGGAVHILGGVLQLTAGDEVILEGRRYEAITAAGGVSGTFDSFTTNLVFLIPQLQYETGAVVVSFFRNEVSAPAVFEKRNQKAAAAAVDRLPEGHPLRQVMLSSSWDELQHLFERLPGEIHASTFAVLTGSTGALPDAARDRFRLATAESPEGLGSCWSRDDPGRLDLRCVQPKRRIWTASQLTDESFAAGEAGGTGVDASSGTFLAGVEVTDHGLWMVGAAAGYSSLEFANRREAGGSGRSFHGMVYAMSTDGPARFGGGLSASLHSLAMGRRVTGKFFDERLNAAAAGSTLQAFVDASFEMGDEVVSIFPHMGLRIARTYLAEMPETRGISGLMAVSGAHLTAESRVGVRGESRVRIDDHMSLNLHAGLAYEAALVGEQTSRRLKFLDTNSAFTVYGAQVPVNTVSVEAGVTAEFDGLNLDVSYTGRNQGDEMSHTISGAINVRF</sequence>
<dbReference type="InterPro" id="IPR013425">
    <property type="entry name" value="Autotrns_rpt"/>
</dbReference>
<dbReference type="EMBL" id="JBHUIR010000054">
    <property type="protein sequence ID" value="MFD2260774.1"/>
    <property type="molecule type" value="Genomic_DNA"/>
</dbReference>
<evidence type="ECO:0000256" key="1">
    <source>
        <dbReference type="ARBA" id="ARBA00022729"/>
    </source>
</evidence>
<dbReference type="Gene3D" id="2.40.128.130">
    <property type="entry name" value="Autotransporter beta-domain"/>
    <property type="match status" value="1"/>
</dbReference>
<evidence type="ECO:0000313" key="4">
    <source>
        <dbReference type="Proteomes" id="UP001597373"/>
    </source>
</evidence>
<feature type="domain" description="Autotransporter" evidence="2">
    <location>
        <begin position="690"/>
        <end position="967"/>
    </location>
</feature>
<keyword evidence="1" id="KW-0732">Signal</keyword>
<dbReference type="Proteomes" id="UP001597373">
    <property type="component" value="Unassembled WGS sequence"/>
</dbReference>
<dbReference type="SMART" id="SM00869">
    <property type="entry name" value="Autotransporter"/>
    <property type="match status" value="1"/>
</dbReference>
<dbReference type="RefSeq" id="WP_378188770.1">
    <property type="nucleotide sequence ID" value="NZ_JBHUIR010000054.1"/>
</dbReference>
<dbReference type="PROSITE" id="PS51208">
    <property type="entry name" value="AUTOTRANSPORTER"/>
    <property type="match status" value="1"/>
</dbReference>
<dbReference type="SUPFAM" id="SSF50494">
    <property type="entry name" value="Trypsin-like serine proteases"/>
    <property type="match status" value="1"/>
</dbReference>
<reference evidence="4" key="1">
    <citation type="journal article" date="2019" name="Int. J. Syst. Evol. Microbiol.">
        <title>The Global Catalogue of Microorganisms (GCM) 10K type strain sequencing project: providing services to taxonomists for standard genome sequencing and annotation.</title>
        <authorList>
            <consortium name="The Broad Institute Genomics Platform"/>
            <consortium name="The Broad Institute Genome Sequencing Center for Infectious Disease"/>
            <person name="Wu L."/>
            <person name="Ma J."/>
        </authorList>
    </citation>
    <scope>NUCLEOTIDE SEQUENCE [LARGE SCALE GENOMIC DNA]</scope>
    <source>
        <strain evidence="4">KCTC 23707</strain>
    </source>
</reference>
<dbReference type="Pfam" id="PF12951">
    <property type="entry name" value="PATR"/>
    <property type="match status" value="1"/>
</dbReference>
<dbReference type="Pfam" id="PF03797">
    <property type="entry name" value="Autotransporter"/>
    <property type="match status" value="1"/>
</dbReference>
<keyword evidence="4" id="KW-1185">Reference proteome</keyword>
<organism evidence="3 4">
    <name type="scientific">Chelativorans composti</name>
    <dbReference type="NCBI Taxonomy" id="768533"/>
    <lineage>
        <taxon>Bacteria</taxon>
        <taxon>Pseudomonadati</taxon>
        <taxon>Pseudomonadota</taxon>
        <taxon>Alphaproteobacteria</taxon>
        <taxon>Hyphomicrobiales</taxon>
        <taxon>Phyllobacteriaceae</taxon>
        <taxon>Chelativorans</taxon>
    </lineage>
</organism>
<dbReference type="PROSITE" id="PS00134">
    <property type="entry name" value="TRYPSIN_HIS"/>
    <property type="match status" value="1"/>
</dbReference>
<dbReference type="InterPro" id="IPR009003">
    <property type="entry name" value="Peptidase_S1_PA"/>
</dbReference>